<dbReference type="PANTHER" id="PTHR46969:SF1">
    <property type="entry name" value="BIFUNCTIONAL PROTEIN HLDE"/>
    <property type="match status" value="1"/>
</dbReference>
<dbReference type="OrthoDB" id="9802794at2"/>
<name>A0A662ZHJ7_9GAMM</name>
<dbReference type="Gene3D" id="3.40.1190.20">
    <property type="match status" value="1"/>
</dbReference>
<dbReference type="AlphaFoldDB" id="A0A662ZHJ7"/>
<accession>A0A662ZHJ7</accession>
<sequence>MSATRLEKLRKISPLVIGDIMLDRFIYGKVERISPEAPVPIFKYDHEKEMLGGAGNVVANITSLGCKCDFLGVIGNDAEGRKISSLLKNIGVHSHLLRLNDYPTIVKARLIAGNNHIVRVDHEKNLPIIANVLDRFESILMKAIKGADVVLLSDYNKGILTVETTQMIISICRKLNKPVIADPKGLDYSKYRGATLIKPNLKEFGEATGRKYSPKSETFHEEVTEGAVRLMETHDIDNLIVTLSEYGMLHISRREKKINHIFTEAREVYDVSGAGDTTLATLGMAIGAGMAIKDAMVLANKASGIVVGKLGTATVSFEELCNACSDIGRARAESSMLSDDDLAALIAKAGKQHKSVKIVYSDFTSLSADQIEKLNDIKSGCDCLIAVICGKNGGSELARAVLCNHIAVDSVGSTDDINEFLRKHAADISLHEEDVISLN</sequence>
<evidence type="ECO:0000313" key="4">
    <source>
        <dbReference type="EMBL" id="SFP21856.1"/>
    </source>
</evidence>
<keyword evidence="5" id="KW-1185">Reference proteome</keyword>
<reference evidence="4 5" key="1">
    <citation type="submission" date="2016-10" db="EMBL/GenBank/DDBJ databases">
        <authorList>
            <person name="Varghese N."/>
            <person name="Submissions S."/>
        </authorList>
    </citation>
    <scope>NUCLEOTIDE SEQUENCE [LARGE SCALE GENOMIC DNA]</scope>
    <source>
        <strain evidence="4 5">DSM 1361</strain>
    </source>
</reference>
<keyword evidence="1 4" id="KW-0808">Transferase</keyword>
<gene>
    <name evidence="4" type="ORF">SAMN02910344_00776</name>
</gene>
<dbReference type="SUPFAM" id="SSF53613">
    <property type="entry name" value="Ribokinase-like"/>
    <property type="match status" value="1"/>
</dbReference>
<dbReference type="Proteomes" id="UP000243745">
    <property type="component" value="Unassembled WGS sequence"/>
</dbReference>
<dbReference type="NCBIfam" id="TIGR02198">
    <property type="entry name" value="rfaE_dom_I"/>
    <property type="match status" value="1"/>
</dbReference>
<dbReference type="FunFam" id="3.40.1190.20:FF:000002">
    <property type="entry name" value="Bifunctional protein HldE"/>
    <property type="match status" value="1"/>
</dbReference>
<dbReference type="GO" id="GO:0033786">
    <property type="term" value="F:heptose-1-phosphate adenylyltransferase activity"/>
    <property type="evidence" value="ECO:0007669"/>
    <property type="project" value="TreeGrafter"/>
</dbReference>
<organism evidence="4 5">
    <name type="scientific">Ruminobacter amylophilus</name>
    <dbReference type="NCBI Taxonomy" id="867"/>
    <lineage>
        <taxon>Bacteria</taxon>
        <taxon>Pseudomonadati</taxon>
        <taxon>Pseudomonadota</taxon>
        <taxon>Gammaproteobacteria</taxon>
        <taxon>Aeromonadales</taxon>
        <taxon>Succinivibrionaceae</taxon>
        <taxon>Ruminobacter</taxon>
    </lineage>
</organism>
<dbReference type="InterPro" id="IPR011611">
    <property type="entry name" value="PfkB_dom"/>
</dbReference>
<evidence type="ECO:0000256" key="2">
    <source>
        <dbReference type="ARBA" id="ARBA00022777"/>
    </source>
</evidence>
<evidence type="ECO:0000259" key="3">
    <source>
        <dbReference type="Pfam" id="PF00294"/>
    </source>
</evidence>
<evidence type="ECO:0000313" key="5">
    <source>
        <dbReference type="Proteomes" id="UP000243745"/>
    </source>
</evidence>
<dbReference type="GO" id="GO:0005829">
    <property type="term" value="C:cytosol"/>
    <property type="evidence" value="ECO:0007669"/>
    <property type="project" value="TreeGrafter"/>
</dbReference>
<proteinExistence type="predicted"/>
<dbReference type="RefSeq" id="WP_051621879.1">
    <property type="nucleotide sequence ID" value="NZ_FOXF01000009.1"/>
</dbReference>
<evidence type="ECO:0000256" key="1">
    <source>
        <dbReference type="ARBA" id="ARBA00022679"/>
    </source>
</evidence>
<dbReference type="CDD" id="cd01172">
    <property type="entry name" value="RfaE_like"/>
    <property type="match status" value="1"/>
</dbReference>
<keyword evidence="2 4" id="KW-0418">Kinase</keyword>
<dbReference type="InterPro" id="IPR029056">
    <property type="entry name" value="Ribokinase-like"/>
</dbReference>
<dbReference type="EMBL" id="FOXF01000009">
    <property type="protein sequence ID" value="SFP21856.1"/>
    <property type="molecule type" value="Genomic_DNA"/>
</dbReference>
<dbReference type="GO" id="GO:0016773">
    <property type="term" value="F:phosphotransferase activity, alcohol group as acceptor"/>
    <property type="evidence" value="ECO:0007669"/>
    <property type="project" value="InterPro"/>
</dbReference>
<dbReference type="GO" id="GO:0033785">
    <property type="term" value="F:heptose 7-phosphate kinase activity"/>
    <property type="evidence" value="ECO:0007669"/>
    <property type="project" value="TreeGrafter"/>
</dbReference>
<protein>
    <submittedName>
        <fullName evidence="4">D-beta-D-heptose 7-phosphate kinase / D-beta-D-heptose 1-phosphate adenosyltransferase</fullName>
    </submittedName>
</protein>
<dbReference type="PANTHER" id="PTHR46969">
    <property type="entry name" value="BIFUNCTIONAL PROTEIN HLDE"/>
    <property type="match status" value="1"/>
</dbReference>
<dbReference type="InterPro" id="IPR011913">
    <property type="entry name" value="RfaE_dom_I"/>
</dbReference>
<dbReference type="Pfam" id="PF00294">
    <property type="entry name" value="PfkB"/>
    <property type="match status" value="1"/>
</dbReference>
<feature type="domain" description="Carbohydrate kinase PfkB" evidence="3">
    <location>
        <begin position="16"/>
        <end position="314"/>
    </location>
</feature>